<sequence length="107" mass="11644">NDGCYNCPCSQVSTQTIQSFIGNDYFCESGNPAADGTWQVILYTSDPLWDGKGCGSLEGNCCTAPGLPWFNKVLNTATTDYLELRVCADSGTADEDVPVSYYELYVK</sequence>
<dbReference type="InParanoid" id="A0A1X7TW22"/>
<evidence type="ECO:0000313" key="1">
    <source>
        <dbReference type="EnsemblMetazoa" id="Aqu2.1.19337_001"/>
    </source>
</evidence>
<protein>
    <submittedName>
        <fullName evidence="1">Uncharacterized protein</fullName>
    </submittedName>
</protein>
<organism evidence="1">
    <name type="scientific">Amphimedon queenslandica</name>
    <name type="common">Sponge</name>
    <dbReference type="NCBI Taxonomy" id="400682"/>
    <lineage>
        <taxon>Eukaryota</taxon>
        <taxon>Metazoa</taxon>
        <taxon>Porifera</taxon>
        <taxon>Demospongiae</taxon>
        <taxon>Heteroscleromorpha</taxon>
        <taxon>Haplosclerida</taxon>
        <taxon>Niphatidae</taxon>
        <taxon>Amphimedon</taxon>
    </lineage>
</organism>
<dbReference type="EnsemblMetazoa" id="Aqu2.1.19337_001">
    <property type="protein sequence ID" value="Aqu2.1.19337_001"/>
    <property type="gene ID" value="Aqu2.1.19337"/>
</dbReference>
<accession>A0A1X7TW22</accession>
<dbReference type="AlphaFoldDB" id="A0A1X7TW22"/>
<proteinExistence type="predicted"/>
<name>A0A1X7TW22_AMPQE</name>
<reference evidence="1" key="1">
    <citation type="submission" date="2017-05" db="UniProtKB">
        <authorList>
            <consortium name="EnsemblMetazoa"/>
        </authorList>
    </citation>
    <scope>IDENTIFICATION</scope>
</reference>